<dbReference type="PANTHER" id="PTHR33515:SF1">
    <property type="entry name" value="RIBOSOME-BINDING FACTOR A, CHLOROPLASTIC-RELATED"/>
    <property type="match status" value="1"/>
</dbReference>
<dbReference type="EMBL" id="SLYC01000004">
    <property type="protein sequence ID" value="TCQ05909.1"/>
    <property type="molecule type" value="Genomic_DNA"/>
</dbReference>
<keyword evidence="1 2" id="KW-0690">Ribosome biogenesis</keyword>
<proteinExistence type="inferred from homology"/>
<dbReference type="OrthoDB" id="307788at2"/>
<evidence type="ECO:0000256" key="1">
    <source>
        <dbReference type="ARBA" id="ARBA00022517"/>
    </source>
</evidence>
<dbReference type="InterPro" id="IPR023799">
    <property type="entry name" value="RbfA_dom_sf"/>
</dbReference>
<comment type="caution">
    <text evidence="3">The sequence shown here is derived from an EMBL/GenBank/DDBJ whole genome shotgun (WGS) entry which is preliminary data.</text>
</comment>
<name>A0A4R2U6T8_9FIRM</name>
<dbReference type="Gene3D" id="3.30.300.20">
    <property type="match status" value="1"/>
</dbReference>
<keyword evidence="2" id="KW-0963">Cytoplasm</keyword>
<organism evidence="3 4">
    <name type="scientific">Serpentinicella alkaliphila</name>
    <dbReference type="NCBI Taxonomy" id="1734049"/>
    <lineage>
        <taxon>Bacteria</taxon>
        <taxon>Bacillati</taxon>
        <taxon>Bacillota</taxon>
        <taxon>Clostridia</taxon>
        <taxon>Peptostreptococcales</taxon>
        <taxon>Natronincolaceae</taxon>
        <taxon>Serpentinicella</taxon>
    </lineage>
</organism>
<dbReference type="InterPro" id="IPR015946">
    <property type="entry name" value="KH_dom-like_a/b"/>
</dbReference>
<comment type="subcellular location">
    <subcellularLocation>
        <location evidence="2">Cytoplasm</location>
    </subcellularLocation>
</comment>
<dbReference type="RefSeq" id="WP_132847645.1">
    <property type="nucleotide sequence ID" value="NZ_CP058648.1"/>
</dbReference>
<dbReference type="GO" id="GO:0043024">
    <property type="term" value="F:ribosomal small subunit binding"/>
    <property type="evidence" value="ECO:0007669"/>
    <property type="project" value="TreeGrafter"/>
</dbReference>
<comment type="function">
    <text evidence="2">One of several proteins that assist in the late maturation steps of the functional core of the 30S ribosomal subunit. Associates with free 30S ribosomal subunits (but not with 30S subunits that are part of 70S ribosomes or polysomes). Required for efficient processing of 16S rRNA. May interact with the 5'-terminal helix region of 16S rRNA.</text>
</comment>
<comment type="subunit">
    <text evidence="2">Monomer. Binds 30S ribosomal subunits, but not 50S ribosomal subunits or 70S ribosomes.</text>
</comment>
<accession>A0A4R2U6T8</accession>
<dbReference type="InterPro" id="IPR000238">
    <property type="entry name" value="RbfA"/>
</dbReference>
<dbReference type="Pfam" id="PF02033">
    <property type="entry name" value="RBFA"/>
    <property type="match status" value="1"/>
</dbReference>
<evidence type="ECO:0000313" key="3">
    <source>
        <dbReference type="EMBL" id="TCQ05909.1"/>
    </source>
</evidence>
<dbReference type="NCBIfam" id="TIGR00082">
    <property type="entry name" value="rbfA"/>
    <property type="match status" value="1"/>
</dbReference>
<evidence type="ECO:0000256" key="2">
    <source>
        <dbReference type="HAMAP-Rule" id="MF_00003"/>
    </source>
</evidence>
<dbReference type="HAMAP" id="MF_00003">
    <property type="entry name" value="RbfA"/>
    <property type="match status" value="1"/>
</dbReference>
<dbReference type="SUPFAM" id="SSF89919">
    <property type="entry name" value="Ribosome-binding factor A, RbfA"/>
    <property type="match status" value="1"/>
</dbReference>
<protein>
    <recommendedName>
        <fullName evidence="2">Ribosome-binding factor A</fullName>
    </recommendedName>
</protein>
<sequence length="128" mass="14941">MAYPRVNRLNEEMKKYISHVVRNELKDPRVAMMTTITEVDVTRDLRYATVFVSVLGKQKEKEDTMEALKKSSGFIRREIGKRIKIRYIPEILFKLDESIEKSVDMFALIDKLKVNNSDQEVEKDGGDE</sequence>
<comment type="similarity">
    <text evidence="2">Belongs to the RbfA family.</text>
</comment>
<keyword evidence="4" id="KW-1185">Reference proteome</keyword>
<evidence type="ECO:0000313" key="4">
    <source>
        <dbReference type="Proteomes" id="UP000295504"/>
    </source>
</evidence>
<dbReference type="InterPro" id="IPR020053">
    <property type="entry name" value="Ribosome-bd_factorA_CS"/>
</dbReference>
<dbReference type="AlphaFoldDB" id="A0A4R2U6T8"/>
<reference evidence="3 4" key="1">
    <citation type="submission" date="2019-03" db="EMBL/GenBank/DDBJ databases">
        <title>Genomic Encyclopedia of Type Strains, Phase IV (KMG-IV): sequencing the most valuable type-strain genomes for metagenomic binning, comparative biology and taxonomic classification.</title>
        <authorList>
            <person name="Goeker M."/>
        </authorList>
    </citation>
    <scope>NUCLEOTIDE SEQUENCE [LARGE SCALE GENOMIC DNA]</scope>
    <source>
        <strain evidence="3 4">DSM 100013</strain>
    </source>
</reference>
<dbReference type="PROSITE" id="PS01319">
    <property type="entry name" value="RBFA"/>
    <property type="match status" value="1"/>
</dbReference>
<dbReference type="Proteomes" id="UP000295504">
    <property type="component" value="Unassembled WGS sequence"/>
</dbReference>
<dbReference type="GO" id="GO:0030490">
    <property type="term" value="P:maturation of SSU-rRNA"/>
    <property type="evidence" value="ECO:0007669"/>
    <property type="project" value="UniProtKB-UniRule"/>
</dbReference>
<gene>
    <name evidence="2" type="primary">rbfA</name>
    <name evidence="3" type="ORF">EDD79_100490</name>
</gene>
<dbReference type="GO" id="GO:0005829">
    <property type="term" value="C:cytosol"/>
    <property type="evidence" value="ECO:0007669"/>
    <property type="project" value="TreeGrafter"/>
</dbReference>
<dbReference type="PANTHER" id="PTHR33515">
    <property type="entry name" value="RIBOSOME-BINDING FACTOR A, CHLOROPLASTIC-RELATED"/>
    <property type="match status" value="1"/>
</dbReference>